<dbReference type="PROSITE" id="PS50887">
    <property type="entry name" value="GGDEF"/>
    <property type="match status" value="1"/>
</dbReference>
<evidence type="ECO:0000256" key="10">
    <source>
        <dbReference type="ARBA" id="ARBA00023118"/>
    </source>
</evidence>
<dbReference type="GO" id="GO:0004519">
    <property type="term" value="F:endonuclease activity"/>
    <property type="evidence" value="ECO:0007669"/>
    <property type="project" value="UniProtKB-KW"/>
</dbReference>
<feature type="domain" description="GGDEF" evidence="13">
    <location>
        <begin position="319"/>
        <end position="461"/>
    </location>
</feature>
<dbReference type="GO" id="GO:0004527">
    <property type="term" value="F:exonuclease activity"/>
    <property type="evidence" value="ECO:0007669"/>
    <property type="project" value="UniProtKB-KW"/>
</dbReference>
<keyword evidence="6" id="KW-0255">Endonuclease</keyword>
<evidence type="ECO:0000256" key="3">
    <source>
        <dbReference type="ARBA" id="ARBA00022679"/>
    </source>
</evidence>
<dbReference type="GO" id="GO:0005524">
    <property type="term" value="F:ATP binding"/>
    <property type="evidence" value="ECO:0007669"/>
    <property type="project" value="UniProtKB-KW"/>
</dbReference>
<dbReference type="InterPro" id="IPR013408">
    <property type="entry name" value="Cas10/Csm1"/>
</dbReference>
<dbReference type="InterPro" id="IPR054767">
    <property type="entry name" value="Cas10-Cmr2_palm2"/>
</dbReference>
<feature type="coiled-coil region" evidence="12">
    <location>
        <begin position="431"/>
        <end position="458"/>
    </location>
</feature>
<feature type="non-terminal residue" evidence="14">
    <location>
        <position position="1"/>
    </location>
</feature>
<dbReference type="PANTHER" id="PTHR36528">
    <property type="entry name" value="CRISPR SYSTEM SINGLE-STRAND-SPECIFIC DEOXYRIBONUCLEASE CAS10/CSM1 (SUBTYPE III-A)"/>
    <property type="match status" value="1"/>
</dbReference>
<organism evidence="14">
    <name type="scientific">termite gut metagenome</name>
    <dbReference type="NCBI Taxonomy" id="433724"/>
    <lineage>
        <taxon>unclassified sequences</taxon>
        <taxon>metagenomes</taxon>
        <taxon>organismal metagenomes</taxon>
    </lineage>
</organism>
<evidence type="ECO:0000256" key="2">
    <source>
        <dbReference type="ARBA" id="ARBA00014333"/>
    </source>
</evidence>
<keyword evidence="7" id="KW-0378">Hydrolase</keyword>
<gene>
    <name evidence="14" type="ORF">EZS27_033624</name>
</gene>
<name>A0A5J4Q273_9ZZZZ</name>
<keyword evidence="8" id="KW-0269">Exonuclease</keyword>
<keyword evidence="10" id="KW-0051">Antiviral defense</keyword>
<evidence type="ECO:0000256" key="6">
    <source>
        <dbReference type="ARBA" id="ARBA00022759"/>
    </source>
</evidence>
<dbReference type="InterPro" id="IPR041062">
    <property type="entry name" value="Csm1_B"/>
</dbReference>
<evidence type="ECO:0000256" key="4">
    <source>
        <dbReference type="ARBA" id="ARBA00022722"/>
    </source>
</evidence>
<reference evidence="14" key="1">
    <citation type="submission" date="2019-03" db="EMBL/GenBank/DDBJ databases">
        <title>Single cell metagenomics reveals metabolic interactions within the superorganism composed of flagellate Streblomastix strix and complex community of Bacteroidetes bacteria on its surface.</title>
        <authorList>
            <person name="Treitli S.C."/>
            <person name="Kolisko M."/>
            <person name="Husnik F."/>
            <person name="Keeling P."/>
            <person name="Hampl V."/>
        </authorList>
    </citation>
    <scope>NUCLEOTIDE SEQUENCE</scope>
    <source>
        <strain evidence="14">STM</strain>
    </source>
</reference>
<evidence type="ECO:0000256" key="8">
    <source>
        <dbReference type="ARBA" id="ARBA00022839"/>
    </source>
</evidence>
<dbReference type="PANTHER" id="PTHR36528:SF1">
    <property type="entry name" value="CRISPR SYSTEM SINGLE-STRAND-SPECIFIC DEOXYRIBONUCLEASE CAS10_CSM1 (SUBTYPE III-A)"/>
    <property type="match status" value="1"/>
</dbReference>
<keyword evidence="3" id="KW-0808">Transferase</keyword>
<dbReference type="NCBIfam" id="TIGR02578">
    <property type="entry name" value="cas_TM1811_Csm1"/>
    <property type="match status" value="1"/>
</dbReference>
<evidence type="ECO:0000256" key="11">
    <source>
        <dbReference type="ARBA" id="ARBA00032922"/>
    </source>
</evidence>
<evidence type="ECO:0000256" key="12">
    <source>
        <dbReference type="SAM" id="Coils"/>
    </source>
</evidence>
<dbReference type="GO" id="GO:0051607">
    <property type="term" value="P:defense response to virus"/>
    <property type="evidence" value="ECO:0007669"/>
    <property type="project" value="UniProtKB-KW"/>
</dbReference>
<evidence type="ECO:0000256" key="5">
    <source>
        <dbReference type="ARBA" id="ARBA00022741"/>
    </source>
</evidence>
<keyword evidence="9" id="KW-0067">ATP-binding</keyword>
<evidence type="ECO:0000256" key="1">
    <source>
        <dbReference type="ARBA" id="ARBA00005700"/>
    </source>
</evidence>
<dbReference type="InterPro" id="IPR000160">
    <property type="entry name" value="GGDEF_dom"/>
</dbReference>
<comment type="caution">
    <text evidence="14">The sequence shown here is derived from an EMBL/GenBank/DDBJ whole genome shotgun (WGS) entry which is preliminary data.</text>
</comment>
<dbReference type="Pfam" id="PF22335">
    <property type="entry name" value="Cas10-Cmr2_palm2"/>
    <property type="match status" value="1"/>
</dbReference>
<proteinExistence type="inferred from homology"/>
<accession>A0A5J4Q273</accession>
<evidence type="ECO:0000313" key="14">
    <source>
        <dbReference type="EMBL" id="KAA6316006.1"/>
    </source>
</evidence>
<sequence>MLLGGDISGIQKFIYNIASRKAAVSLKGRSFYLQLLIDSVIQRIISHPDINVNIGNVVYSSGGKFYMLLPNTQKIQNAITILKEEFERELWNEHKGQLLLNLEHVPFAYSVKSKDIYCENQEGKTIGDLWKCLADKLTASKNTKFKSILIESYNKLFLPQPCGEKVKVCSVTGVESEKCVKLDSDDESPNVLPIVRKQAELGNILKDVDYILTNNQPHGTNVFFSDKYKFNISIVGVNNYLFDQKEFKQWITELTSDKADFRKITSSDTYRVKRVNDTSFLEKQLKGQAASYGFQFYGGNEQAEENNKIKTFDKLAGDTSLGILRMDVDNLGMIFINGLSDEDKSFAAYSTLSFLLDYFFSGYLNMIRNQPEFKDDVNILYSGGDDVFAVGRWDKLVLFAEQIRNDFREFVGRNDISISGGITIVGEKYPIAKAAELAGDAEKNAKNYNDKKKNALNMFGENISWDKEFDLVKDWKTQFIVCIEHGMPRSILHKIMEFASMKKRGNISFAWNTIYYLTRFEEGKKDIIKDFCQQLQKKFFFLSL</sequence>
<comment type="similarity">
    <text evidence="1">Belongs to the CRISPR-associated Cas10/Csm1 family.</text>
</comment>
<keyword evidence="12" id="KW-0175">Coiled coil</keyword>
<dbReference type="AlphaFoldDB" id="A0A5J4Q273"/>
<evidence type="ECO:0000256" key="7">
    <source>
        <dbReference type="ARBA" id="ARBA00022801"/>
    </source>
</evidence>
<dbReference type="InterPro" id="IPR052117">
    <property type="entry name" value="Cas10/Csm1_subtype-III-A"/>
</dbReference>
<dbReference type="Gene3D" id="3.30.70.270">
    <property type="match status" value="1"/>
</dbReference>
<dbReference type="EMBL" id="SNRY01005039">
    <property type="protein sequence ID" value="KAA6316006.1"/>
    <property type="molecule type" value="Genomic_DNA"/>
</dbReference>
<evidence type="ECO:0000259" key="13">
    <source>
        <dbReference type="PROSITE" id="PS50887"/>
    </source>
</evidence>
<dbReference type="GO" id="GO:0016740">
    <property type="term" value="F:transferase activity"/>
    <property type="evidence" value="ECO:0007669"/>
    <property type="project" value="UniProtKB-KW"/>
</dbReference>
<keyword evidence="4" id="KW-0540">Nuclease</keyword>
<protein>
    <recommendedName>
        <fullName evidence="2">CRISPR system single-strand-specific deoxyribonuclease Cas10/Csm1 (subtype III-A)</fullName>
    </recommendedName>
    <alternativeName>
        <fullName evidence="11">Cyclic oligoadenylate synthase</fullName>
    </alternativeName>
</protein>
<evidence type="ECO:0000256" key="9">
    <source>
        <dbReference type="ARBA" id="ARBA00022840"/>
    </source>
</evidence>
<keyword evidence="5" id="KW-0547">Nucleotide-binding</keyword>
<dbReference type="Pfam" id="PF18211">
    <property type="entry name" value="Csm1_B"/>
    <property type="match status" value="1"/>
</dbReference>
<dbReference type="InterPro" id="IPR043128">
    <property type="entry name" value="Rev_trsase/Diguanyl_cyclase"/>
</dbReference>